<dbReference type="Pfam" id="PF05106">
    <property type="entry name" value="Phage_holin_3_1"/>
    <property type="match status" value="1"/>
</dbReference>
<accession>A0A0L0UMR2</accession>
<sequence>MKMPNNPHSWADITEVLAAWWRGDVPVGGVIMAIVMAVVRMAYSGSSWKETIFEGLMCGALALTTYSALDYFDVPKALTVGIGGFIGFVGVKKLSSFLSGEGTDNGRQKTNNHGYDVIVGGSLFTSYADHPRKLIPLPKLGIKSTAAGRYQLLARYWDAYRKQLGLKDFSPDSQDAVAIQQIRERKALSAIESGQIERAINLCSNIWASLPGAGYGQHEHKLEPLIQQYRKAGGVLS</sequence>
<dbReference type="EMBL" id="AJIL01002316">
    <property type="protein sequence ID" value="KNE88342.1"/>
    <property type="molecule type" value="Genomic_DNA"/>
</dbReference>
<protein>
    <recommendedName>
        <fullName evidence="3">Lysozyme</fullName>
    </recommendedName>
</protein>
<dbReference type="NCBIfam" id="TIGR01594">
    <property type="entry name" value="holin_lambda"/>
    <property type="match status" value="1"/>
</dbReference>
<name>A0A0L0UMR2_9BASI</name>
<evidence type="ECO:0008006" key="3">
    <source>
        <dbReference type="Google" id="ProtNLM"/>
    </source>
</evidence>
<comment type="caution">
    <text evidence="1">The sequence shown here is derived from an EMBL/GenBank/DDBJ whole genome shotgun (WGS) entry which is preliminary data.</text>
</comment>
<gene>
    <name evidence="1" type="ORF">PSTG_18258</name>
</gene>
<dbReference type="CDD" id="cd00736">
    <property type="entry name" value="lambda_lys-like"/>
    <property type="match status" value="1"/>
</dbReference>
<dbReference type="SUPFAM" id="SSF53955">
    <property type="entry name" value="Lysozyme-like"/>
    <property type="match status" value="1"/>
</dbReference>
<keyword evidence="2" id="KW-1185">Reference proteome</keyword>
<dbReference type="Proteomes" id="UP000054564">
    <property type="component" value="Unassembled WGS sequence"/>
</dbReference>
<proteinExistence type="predicted"/>
<evidence type="ECO:0000313" key="2">
    <source>
        <dbReference type="Proteomes" id="UP000054564"/>
    </source>
</evidence>
<dbReference type="AlphaFoldDB" id="A0A0L0UMR2"/>
<reference evidence="2" key="1">
    <citation type="submission" date="2014-03" db="EMBL/GenBank/DDBJ databases">
        <title>The Genome Sequence of Puccinia striiformis f. sp. tritici PST-78.</title>
        <authorList>
            <consortium name="The Broad Institute Genome Sequencing Platform"/>
            <person name="Cuomo C."/>
            <person name="Hulbert S."/>
            <person name="Chen X."/>
            <person name="Walker B."/>
            <person name="Young S.K."/>
            <person name="Zeng Q."/>
            <person name="Gargeya S."/>
            <person name="Fitzgerald M."/>
            <person name="Haas B."/>
            <person name="Abouelleil A."/>
            <person name="Alvarado L."/>
            <person name="Arachchi H.M."/>
            <person name="Berlin A.M."/>
            <person name="Chapman S.B."/>
            <person name="Goldberg J."/>
            <person name="Griggs A."/>
            <person name="Gujja S."/>
            <person name="Hansen M."/>
            <person name="Howarth C."/>
            <person name="Imamovic A."/>
            <person name="Larimer J."/>
            <person name="McCowan C."/>
            <person name="Montmayeur A."/>
            <person name="Murphy C."/>
            <person name="Neiman D."/>
            <person name="Pearson M."/>
            <person name="Priest M."/>
            <person name="Roberts A."/>
            <person name="Saif S."/>
            <person name="Shea T."/>
            <person name="Sisk P."/>
            <person name="Sykes S."/>
            <person name="Wortman J."/>
            <person name="Nusbaum C."/>
            <person name="Birren B."/>
        </authorList>
    </citation>
    <scope>NUCLEOTIDE SEQUENCE [LARGE SCALE GENOMIC DNA]</scope>
    <source>
        <strain evidence="2">race PST-78</strain>
    </source>
</reference>
<dbReference type="InterPro" id="IPR006481">
    <property type="entry name" value="Phage_lambda_GpS_holin"/>
</dbReference>
<evidence type="ECO:0000313" key="1">
    <source>
        <dbReference type="EMBL" id="KNE88342.1"/>
    </source>
</evidence>
<dbReference type="Gene3D" id="1.10.530.10">
    <property type="match status" value="1"/>
</dbReference>
<organism evidence="1 2">
    <name type="scientific">Puccinia striiformis f. sp. tritici PST-78</name>
    <dbReference type="NCBI Taxonomy" id="1165861"/>
    <lineage>
        <taxon>Eukaryota</taxon>
        <taxon>Fungi</taxon>
        <taxon>Dikarya</taxon>
        <taxon>Basidiomycota</taxon>
        <taxon>Pucciniomycotina</taxon>
        <taxon>Pucciniomycetes</taxon>
        <taxon>Pucciniales</taxon>
        <taxon>Pucciniaceae</taxon>
        <taxon>Puccinia</taxon>
    </lineage>
</organism>
<dbReference type="InterPro" id="IPR023346">
    <property type="entry name" value="Lysozyme-like_dom_sf"/>
</dbReference>